<dbReference type="Proteomes" id="UP000031937">
    <property type="component" value="Unassembled WGS sequence"/>
</dbReference>
<comment type="caution">
    <text evidence="1">The sequence shown here is derived from an EMBL/GenBank/DDBJ whole genome shotgun (WGS) entry which is preliminary data.</text>
</comment>
<evidence type="ECO:0000313" key="2">
    <source>
        <dbReference type="Proteomes" id="UP000031937"/>
    </source>
</evidence>
<reference evidence="1 2" key="1">
    <citation type="submission" date="2014-07" db="EMBL/GenBank/DDBJ databases">
        <title>Porphyromonadaceae bacterium OUH 334697 = ATCC BAA-2682 = DSM 28341 draft genome.</title>
        <authorList>
            <person name="Sydenham T.V."/>
            <person name="Hasman H."/>
            <person name="Justesen U.S."/>
        </authorList>
    </citation>
    <scope>NUCLEOTIDE SEQUENCE [LARGE SCALE GENOMIC DNA]</scope>
    <source>
        <strain evidence="1 2">OUH 334697</strain>
    </source>
</reference>
<dbReference type="AlphaFoldDB" id="A0AB34R266"/>
<sequence length="67" mass="7649">MNTIRTGLALPITRVYLLESGHRPHASYLSGEIKNLPPQTINYSPSIYQLFKNKKLIPEIKTINIKN</sequence>
<proteinExistence type="predicted"/>
<organism evidence="1 2">
    <name type="scientific">Sanguibacteroides justesenii</name>
    <dbReference type="NCBI Taxonomy" id="1547597"/>
    <lineage>
        <taxon>Bacteria</taxon>
        <taxon>Pseudomonadati</taxon>
        <taxon>Bacteroidota</taxon>
        <taxon>Bacteroidia</taxon>
        <taxon>Bacteroidales</taxon>
        <taxon>Porphyromonadaceae</taxon>
        <taxon>Sanguibacteroides</taxon>
    </lineage>
</organism>
<evidence type="ECO:0000313" key="1">
    <source>
        <dbReference type="EMBL" id="KIO43005.1"/>
    </source>
</evidence>
<accession>A0AB34R266</accession>
<dbReference type="EMBL" id="JPIT01000032">
    <property type="protein sequence ID" value="KIO43005.1"/>
    <property type="molecule type" value="Genomic_DNA"/>
</dbReference>
<gene>
    <name evidence="1" type="ORF">IE90_12310</name>
</gene>
<name>A0AB34R266_9PORP</name>
<protein>
    <submittedName>
        <fullName evidence="1">Uncharacterized protein</fullName>
    </submittedName>
</protein>